<evidence type="ECO:0000313" key="1">
    <source>
        <dbReference type="EMBL" id="SVC25540.1"/>
    </source>
</evidence>
<proteinExistence type="predicted"/>
<accession>A0A382KM33</accession>
<organism evidence="1">
    <name type="scientific">marine metagenome</name>
    <dbReference type="NCBI Taxonomy" id="408172"/>
    <lineage>
        <taxon>unclassified sequences</taxon>
        <taxon>metagenomes</taxon>
        <taxon>ecological metagenomes</taxon>
    </lineage>
</organism>
<sequence>MSCSKRLLLFALLIIGCAMKSNISNYGIELATKKQNIIIVSKKNMDITQINLVIMLIGKLKDLML</sequence>
<evidence type="ECO:0008006" key="2">
    <source>
        <dbReference type="Google" id="ProtNLM"/>
    </source>
</evidence>
<reference evidence="1" key="1">
    <citation type="submission" date="2018-05" db="EMBL/GenBank/DDBJ databases">
        <authorList>
            <person name="Lanie J.A."/>
            <person name="Ng W.-L."/>
            <person name="Kazmierczak K.M."/>
            <person name="Andrzejewski T.M."/>
            <person name="Davidsen T.M."/>
            <person name="Wayne K.J."/>
            <person name="Tettelin H."/>
            <person name="Glass J.I."/>
            <person name="Rusch D."/>
            <person name="Podicherti R."/>
            <person name="Tsui H.-C.T."/>
            <person name="Winkler M.E."/>
        </authorList>
    </citation>
    <scope>NUCLEOTIDE SEQUENCE</scope>
</reference>
<dbReference type="AlphaFoldDB" id="A0A382KM33"/>
<protein>
    <recommendedName>
        <fullName evidence="2">Lipoprotein</fullName>
    </recommendedName>
</protein>
<name>A0A382KM33_9ZZZZ</name>
<dbReference type="PROSITE" id="PS51257">
    <property type="entry name" value="PROKAR_LIPOPROTEIN"/>
    <property type="match status" value="1"/>
</dbReference>
<dbReference type="EMBL" id="UINC01081565">
    <property type="protein sequence ID" value="SVC25540.1"/>
    <property type="molecule type" value="Genomic_DNA"/>
</dbReference>
<gene>
    <name evidence="1" type="ORF">METZ01_LOCUS278394</name>
</gene>